<dbReference type="Pfam" id="PF01266">
    <property type="entry name" value="DAO"/>
    <property type="match status" value="1"/>
</dbReference>
<comment type="cofactor">
    <cofactor evidence="1 7">
        <name>FAD</name>
        <dbReference type="ChEBI" id="CHEBI:57692"/>
    </cofactor>
</comment>
<reference evidence="10" key="1">
    <citation type="journal article" date="2020" name="MBio">
        <title>Horizontal gene transfer to a defensive symbiont with a reduced genome amongst a multipartite beetle microbiome.</title>
        <authorList>
            <person name="Waterworth S.C."/>
            <person name="Florez L.V."/>
            <person name="Rees E.R."/>
            <person name="Hertweck C."/>
            <person name="Kaltenpoth M."/>
            <person name="Kwan J.C."/>
        </authorList>
    </citation>
    <scope>NUCLEOTIDE SEQUENCE [LARGE SCALE GENOMIC DNA]</scope>
</reference>
<dbReference type="GO" id="GO:0055130">
    <property type="term" value="P:D-alanine catabolic process"/>
    <property type="evidence" value="ECO:0007669"/>
    <property type="project" value="TreeGrafter"/>
</dbReference>
<protein>
    <recommendedName>
        <fullName evidence="7">D-amino acid dehydrogenase</fullName>
        <ecNumber evidence="7">1.4.99.-</ecNumber>
    </recommendedName>
</protein>
<dbReference type="HAMAP" id="MF_01202">
    <property type="entry name" value="DadA"/>
    <property type="match status" value="1"/>
</dbReference>
<comment type="caution">
    <text evidence="9">The sequence shown here is derived from an EMBL/GenBank/DDBJ whole genome shotgun (WGS) entry which is preliminary data.</text>
</comment>
<dbReference type="GO" id="GO:0008718">
    <property type="term" value="F:D-amino-acid dehydrogenase activity"/>
    <property type="evidence" value="ECO:0007669"/>
    <property type="project" value="UniProtKB-UniRule"/>
</dbReference>
<gene>
    <name evidence="9" type="primary">dadA1_3</name>
    <name evidence="7" type="synonym">dadA</name>
    <name evidence="9" type="ORF">GAK30_01649</name>
</gene>
<keyword evidence="5 7" id="KW-0560">Oxidoreductase</keyword>
<dbReference type="EMBL" id="WNDQ01000018">
    <property type="protein sequence ID" value="KAF1021749.1"/>
    <property type="molecule type" value="Genomic_DNA"/>
</dbReference>
<dbReference type="Proteomes" id="UP000461670">
    <property type="component" value="Unassembled WGS sequence"/>
</dbReference>
<organism evidence="9 10">
    <name type="scientific">Paracidovorax wautersii</name>
    <dbReference type="NCBI Taxonomy" id="1177982"/>
    <lineage>
        <taxon>Bacteria</taxon>
        <taxon>Pseudomonadati</taxon>
        <taxon>Pseudomonadota</taxon>
        <taxon>Betaproteobacteria</taxon>
        <taxon>Burkholderiales</taxon>
        <taxon>Comamonadaceae</taxon>
        <taxon>Paracidovorax</taxon>
    </lineage>
</organism>
<dbReference type="SUPFAM" id="SSF54373">
    <property type="entry name" value="FAD-linked reductases, C-terminal domain"/>
    <property type="match status" value="1"/>
</dbReference>
<dbReference type="EC" id="1.4.99.-" evidence="7"/>
<dbReference type="Gene3D" id="3.50.50.60">
    <property type="entry name" value="FAD/NAD(P)-binding domain"/>
    <property type="match status" value="2"/>
</dbReference>
<evidence type="ECO:0000256" key="6">
    <source>
        <dbReference type="ARBA" id="ARBA00047884"/>
    </source>
</evidence>
<dbReference type="InterPro" id="IPR006076">
    <property type="entry name" value="FAD-dep_OxRdtase"/>
</dbReference>
<evidence type="ECO:0000259" key="8">
    <source>
        <dbReference type="Pfam" id="PF01266"/>
    </source>
</evidence>
<evidence type="ECO:0000313" key="9">
    <source>
        <dbReference type="EMBL" id="KAF1021749.1"/>
    </source>
</evidence>
<evidence type="ECO:0000256" key="5">
    <source>
        <dbReference type="ARBA" id="ARBA00023002"/>
    </source>
</evidence>
<feature type="domain" description="FAD dependent oxidoreductase" evidence="8">
    <location>
        <begin position="2"/>
        <end position="397"/>
    </location>
</feature>
<dbReference type="AlphaFoldDB" id="A0A7V8FPK0"/>
<evidence type="ECO:0000256" key="3">
    <source>
        <dbReference type="ARBA" id="ARBA00022630"/>
    </source>
</evidence>
<evidence type="ECO:0000256" key="4">
    <source>
        <dbReference type="ARBA" id="ARBA00022827"/>
    </source>
</evidence>
<dbReference type="PANTHER" id="PTHR13847">
    <property type="entry name" value="SARCOSINE DEHYDROGENASE-RELATED"/>
    <property type="match status" value="1"/>
</dbReference>
<dbReference type="Gene3D" id="3.30.9.10">
    <property type="entry name" value="D-Amino Acid Oxidase, subunit A, domain 2"/>
    <property type="match status" value="1"/>
</dbReference>
<keyword evidence="4 7" id="KW-0274">FAD</keyword>
<evidence type="ECO:0000256" key="7">
    <source>
        <dbReference type="HAMAP-Rule" id="MF_01202"/>
    </source>
</evidence>
<dbReference type="NCBIfam" id="NF001933">
    <property type="entry name" value="PRK00711.1"/>
    <property type="match status" value="1"/>
</dbReference>
<dbReference type="PANTHER" id="PTHR13847:SF280">
    <property type="entry name" value="D-AMINO ACID DEHYDROGENASE"/>
    <property type="match status" value="1"/>
</dbReference>
<proteinExistence type="inferred from homology"/>
<dbReference type="InterPro" id="IPR036188">
    <property type="entry name" value="FAD/NAD-bd_sf"/>
</dbReference>
<dbReference type="GO" id="GO:0005737">
    <property type="term" value="C:cytoplasm"/>
    <property type="evidence" value="ECO:0007669"/>
    <property type="project" value="TreeGrafter"/>
</dbReference>
<keyword evidence="3 7" id="KW-0285">Flavoprotein</keyword>
<feature type="binding site" evidence="7">
    <location>
        <begin position="3"/>
        <end position="17"/>
    </location>
    <ligand>
        <name>FAD</name>
        <dbReference type="ChEBI" id="CHEBI:57692"/>
    </ligand>
</feature>
<evidence type="ECO:0000313" key="10">
    <source>
        <dbReference type="Proteomes" id="UP000461670"/>
    </source>
</evidence>
<comment type="function">
    <text evidence="7">Oxidative deamination of D-amino acids.</text>
</comment>
<comment type="similarity">
    <text evidence="2 7">Belongs to the DadA oxidoreductase family.</text>
</comment>
<name>A0A7V8FPK0_9BURK</name>
<comment type="catalytic activity">
    <reaction evidence="6 7">
        <text>a D-alpha-amino acid + A + H2O = a 2-oxocarboxylate + AH2 + NH4(+)</text>
        <dbReference type="Rhea" id="RHEA:18125"/>
        <dbReference type="ChEBI" id="CHEBI:13193"/>
        <dbReference type="ChEBI" id="CHEBI:15377"/>
        <dbReference type="ChEBI" id="CHEBI:17499"/>
        <dbReference type="ChEBI" id="CHEBI:28938"/>
        <dbReference type="ChEBI" id="CHEBI:35179"/>
        <dbReference type="ChEBI" id="CHEBI:59871"/>
    </reaction>
</comment>
<sequence length="433" mass="47116">MKVIVLGSGVIGTTTAYYLARAGAQVTVLDRQAGPAEETSFANAGQISPGYSTPWAAPGIPLKAFKWMFQQHAPLAVRLDGSLWQLRWMAQMLRNCNASSYALNKERMTRVAEYSRDCLRQLRADTGIHYEHRSGGTLQLFRSAAQLDAVQRDIAVLKECGVPHELLTPEQLASVEPALAHAKDRLTGGLRLPNDETGDCHLFTNALAKLAADLGVDFRFNQSVEALVHEGGAIQGVKVGGQLLTADRYVLAFGSYTRDFIAPLGLDVPVYPVKGYSITVPLTDESLAPQSTVLDETYKIAVTRFDRRIRVGGMAELGGFDLRLDPRRRATLEMVVRDLFPGGDIPAATFWTGLRPMTPDSTPIIGATRYGNLFLNTGHGTLGWTMACGSGKLISDLITGAKPEISTEGLALDRYERRRHGVAMHSGGRPVHT</sequence>
<evidence type="ECO:0000256" key="2">
    <source>
        <dbReference type="ARBA" id="ARBA00009410"/>
    </source>
</evidence>
<dbReference type="FunFam" id="3.50.50.60:FF:000020">
    <property type="entry name" value="D-amino acid dehydrogenase"/>
    <property type="match status" value="1"/>
</dbReference>
<evidence type="ECO:0000256" key="1">
    <source>
        <dbReference type="ARBA" id="ARBA00001974"/>
    </source>
</evidence>
<dbReference type="GO" id="GO:0005886">
    <property type="term" value="C:plasma membrane"/>
    <property type="evidence" value="ECO:0007669"/>
    <property type="project" value="TreeGrafter"/>
</dbReference>
<dbReference type="InterPro" id="IPR023080">
    <property type="entry name" value="DadA"/>
</dbReference>
<dbReference type="SUPFAM" id="SSF51905">
    <property type="entry name" value="FAD/NAD(P)-binding domain"/>
    <property type="match status" value="1"/>
</dbReference>
<accession>A0A7V8FPK0</accession>